<organism evidence="3 4">
    <name type="scientific">Aliiroseovarius pelagivivens</name>
    <dbReference type="NCBI Taxonomy" id="1639690"/>
    <lineage>
        <taxon>Bacteria</taxon>
        <taxon>Pseudomonadati</taxon>
        <taxon>Pseudomonadota</taxon>
        <taxon>Alphaproteobacteria</taxon>
        <taxon>Rhodobacterales</taxon>
        <taxon>Paracoccaceae</taxon>
        <taxon>Aliiroseovarius</taxon>
    </lineage>
</organism>
<feature type="transmembrane region" description="Helical" evidence="1">
    <location>
        <begin position="252"/>
        <end position="275"/>
    </location>
</feature>
<dbReference type="InterPro" id="IPR003675">
    <property type="entry name" value="Rce1/LyrA-like_dom"/>
</dbReference>
<keyword evidence="4" id="KW-1185">Reference proteome</keyword>
<reference evidence="3 4" key="1">
    <citation type="submission" date="2018-03" db="EMBL/GenBank/DDBJ databases">
        <authorList>
            <person name="Keele B.F."/>
        </authorList>
    </citation>
    <scope>NUCLEOTIDE SEQUENCE [LARGE SCALE GENOMIC DNA]</scope>
    <source>
        <strain evidence="3 4">CECT 8811</strain>
    </source>
</reference>
<dbReference type="RefSeq" id="WP_146183968.1">
    <property type="nucleotide sequence ID" value="NZ_OMOI01000001.1"/>
</dbReference>
<dbReference type="AlphaFoldDB" id="A0A2R8AGU3"/>
<protein>
    <recommendedName>
        <fullName evidence="2">CAAX prenyl protease 2/Lysostaphin resistance protein A-like domain-containing protein</fullName>
    </recommendedName>
</protein>
<evidence type="ECO:0000256" key="1">
    <source>
        <dbReference type="SAM" id="Phobius"/>
    </source>
</evidence>
<dbReference type="Pfam" id="PF02517">
    <property type="entry name" value="Rce1-like"/>
    <property type="match status" value="1"/>
</dbReference>
<dbReference type="PANTHER" id="PTHR43592">
    <property type="entry name" value="CAAX AMINO TERMINAL PROTEASE"/>
    <property type="match status" value="1"/>
</dbReference>
<feature type="transmembrane region" description="Helical" evidence="1">
    <location>
        <begin position="42"/>
        <end position="68"/>
    </location>
</feature>
<feature type="domain" description="CAAX prenyl protease 2/Lysostaphin resistance protein A-like" evidence="2">
    <location>
        <begin position="170"/>
        <end position="264"/>
    </location>
</feature>
<feature type="transmembrane region" description="Helical" evidence="1">
    <location>
        <begin position="200"/>
        <end position="218"/>
    </location>
</feature>
<accession>A0A2R8AGU3</accession>
<proteinExistence type="predicted"/>
<evidence type="ECO:0000259" key="2">
    <source>
        <dbReference type="Pfam" id="PF02517"/>
    </source>
</evidence>
<keyword evidence="1" id="KW-0812">Transmembrane</keyword>
<name>A0A2R8AGU3_9RHOB</name>
<keyword evidence="1" id="KW-1133">Transmembrane helix</keyword>
<dbReference type="EMBL" id="OMOI01000001">
    <property type="protein sequence ID" value="SPF75064.1"/>
    <property type="molecule type" value="Genomic_DNA"/>
</dbReference>
<feature type="transmembrane region" description="Helical" evidence="1">
    <location>
        <begin position="166"/>
        <end position="188"/>
    </location>
</feature>
<dbReference type="OrthoDB" id="7171777at2"/>
<feature type="transmembrane region" description="Helical" evidence="1">
    <location>
        <begin position="124"/>
        <end position="144"/>
    </location>
</feature>
<gene>
    <name evidence="3" type="ORF">ALP8811_00048</name>
</gene>
<dbReference type="PANTHER" id="PTHR43592:SF15">
    <property type="entry name" value="CAAX AMINO TERMINAL PROTEASE FAMILY PROTEIN"/>
    <property type="match status" value="1"/>
</dbReference>
<sequence length="327" mass="36111">MIHDTVAANAQFMCTGAVTVTPAPQSYFWSPAQPYCQFWRSVLGFVLIHVVFFAATFGIFMGGGWLIGKHPADILDGGTATHAGIFFLTFLGYHLGLWLVVRFLHKRSYSTLFGAQRHVLWRQFRIGILIALGVSLAASLLQMFEPLLVAPQDQTQLEQNLPTREWLLILGPALILIFIQIFAEELVFRGYMLQQLRARFQSIWIWAILPSVAFGLLHADPATWGINAIFYVLHTSVVGIVLSFVTLRTGNIGAAAGLHFGNNMSMVLVGNAGSLDGFSLFVAEADLMGWTTTASMVLQTTLVLVAFVLWWNLTQRKPPIANAAKAD</sequence>
<evidence type="ECO:0000313" key="3">
    <source>
        <dbReference type="EMBL" id="SPF75064.1"/>
    </source>
</evidence>
<feature type="transmembrane region" description="Helical" evidence="1">
    <location>
        <begin position="224"/>
        <end position="245"/>
    </location>
</feature>
<dbReference type="Proteomes" id="UP000244911">
    <property type="component" value="Unassembled WGS sequence"/>
</dbReference>
<keyword evidence="1" id="KW-0472">Membrane</keyword>
<feature type="transmembrane region" description="Helical" evidence="1">
    <location>
        <begin position="80"/>
        <end position="104"/>
    </location>
</feature>
<dbReference type="GO" id="GO:0004175">
    <property type="term" value="F:endopeptidase activity"/>
    <property type="evidence" value="ECO:0007669"/>
    <property type="project" value="UniProtKB-ARBA"/>
</dbReference>
<dbReference type="GO" id="GO:0080120">
    <property type="term" value="P:CAAX-box protein maturation"/>
    <property type="evidence" value="ECO:0007669"/>
    <property type="project" value="UniProtKB-ARBA"/>
</dbReference>
<feature type="transmembrane region" description="Helical" evidence="1">
    <location>
        <begin position="287"/>
        <end position="311"/>
    </location>
</feature>
<evidence type="ECO:0000313" key="4">
    <source>
        <dbReference type="Proteomes" id="UP000244911"/>
    </source>
</evidence>